<evidence type="ECO:0000256" key="1">
    <source>
        <dbReference type="SAM" id="MobiDB-lite"/>
    </source>
</evidence>
<protein>
    <submittedName>
        <fullName evidence="2">Cell division</fullName>
    </submittedName>
</protein>
<keyword evidence="2" id="KW-0132">Cell division</keyword>
<keyword evidence="2" id="KW-0131">Cell cycle</keyword>
<dbReference type="EMBL" id="LHPF02000005">
    <property type="protein sequence ID" value="PSC74211.1"/>
    <property type="molecule type" value="Genomic_DNA"/>
</dbReference>
<dbReference type="AlphaFoldDB" id="A0A2P6VJC8"/>
<sequence length="316" mass="32956">MIACSSSWAVAPALAPLPPLRQSNAPWVVQTCPTRLQARTVGSRRQVARCSLRSGEGSSSSGSADTQHGGIWHVAPGRAKTGGGSRSGHGRSKIRVSQRQLRQQIANAYGEAAAVFNAQPNSSSGSSGGGSSGSDSSGSELRQLLLNALQGGDVRELADKLGELAAETATELQRAADSLEGAAGRSACSTPRSTPANRAASMVVQSASNNIYQFALEGHQFSSGAADALRQKLPLVLQHGEPHQVARALWGWAELRLPLEVDAALVGTALLRVLPRMSALQVFQVKLAFGSGVPGFELSLPAAAALVVAWRWARLE</sequence>
<dbReference type="Proteomes" id="UP000239649">
    <property type="component" value="Unassembled WGS sequence"/>
</dbReference>
<reference evidence="2 3" key="1">
    <citation type="journal article" date="2018" name="Plant J.">
        <title>Genome sequences of Chlorella sorokiniana UTEX 1602 and Micractinium conductrix SAG 241.80: implications to maltose excretion by a green alga.</title>
        <authorList>
            <person name="Arriola M.B."/>
            <person name="Velmurugan N."/>
            <person name="Zhang Y."/>
            <person name="Plunkett M.H."/>
            <person name="Hondzo H."/>
            <person name="Barney B.M."/>
        </authorList>
    </citation>
    <scope>NUCLEOTIDE SEQUENCE [LARGE SCALE GENOMIC DNA]</scope>
    <source>
        <strain evidence="2 3">SAG 241.80</strain>
    </source>
</reference>
<dbReference type="GO" id="GO:0051301">
    <property type="term" value="P:cell division"/>
    <property type="evidence" value="ECO:0007669"/>
    <property type="project" value="UniProtKB-KW"/>
</dbReference>
<gene>
    <name evidence="2" type="ORF">C2E20_2679</name>
</gene>
<comment type="caution">
    <text evidence="2">The sequence shown here is derived from an EMBL/GenBank/DDBJ whole genome shotgun (WGS) entry which is preliminary data.</text>
</comment>
<evidence type="ECO:0000313" key="3">
    <source>
        <dbReference type="Proteomes" id="UP000239649"/>
    </source>
</evidence>
<organism evidence="2 3">
    <name type="scientific">Micractinium conductrix</name>
    <dbReference type="NCBI Taxonomy" id="554055"/>
    <lineage>
        <taxon>Eukaryota</taxon>
        <taxon>Viridiplantae</taxon>
        <taxon>Chlorophyta</taxon>
        <taxon>core chlorophytes</taxon>
        <taxon>Trebouxiophyceae</taxon>
        <taxon>Chlorellales</taxon>
        <taxon>Chlorellaceae</taxon>
        <taxon>Chlorella clade</taxon>
        <taxon>Micractinium</taxon>
    </lineage>
</organism>
<evidence type="ECO:0000313" key="2">
    <source>
        <dbReference type="EMBL" id="PSC74211.1"/>
    </source>
</evidence>
<proteinExistence type="predicted"/>
<accession>A0A2P6VJC8</accession>
<name>A0A2P6VJC8_9CHLO</name>
<keyword evidence="3" id="KW-1185">Reference proteome</keyword>
<feature type="region of interest" description="Disordered" evidence="1">
    <location>
        <begin position="119"/>
        <end position="139"/>
    </location>
</feature>
<feature type="compositionally biased region" description="Low complexity" evidence="1">
    <location>
        <begin position="54"/>
        <end position="63"/>
    </location>
</feature>
<feature type="region of interest" description="Disordered" evidence="1">
    <location>
        <begin position="43"/>
        <end position="101"/>
    </location>
</feature>